<protein>
    <submittedName>
        <fullName evidence="3">Thiopeptide-type bacteriocin biosynthesis protein</fullName>
    </submittedName>
</protein>
<reference evidence="3" key="1">
    <citation type="submission" date="2020-11" db="EMBL/GenBank/DDBJ databases">
        <title>Sequencing the genomes of 1000 actinobacteria strains.</title>
        <authorList>
            <person name="Klenk H.-P."/>
        </authorList>
    </citation>
    <scope>NUCLEOTIDE SEQUENCE</scope>
    <source>
        <strain evidence="3">DSM 45356</strain>
    </source>
</reference>
<evidence type="ECO:0000313" key="4">
    <source>
        <dbReference type="Proteomes" id="UP000622552"/>
    </source>
</evidence>
<keyword evidence="4" id="KW-1185">Reference proteome</keyword>
<dbReference type="AlphaFoldDB" id="A0A8J7G9K9"/>
<evidence type="ECO:0000259" key="1">
    <source>
        <dbReference type="Pfam" id="PF04738"/>
    </source>
</evidence>
<proteinExistence type="predicted"/>
<feature type="domain" description="Lantibiotic dehydratase N-terminal" evidence="1">
    <location>
        <begin position="51"/>
        <end position="686"/>
    </location>
</feature>
<dbReference type="InterPro" id="IPR023809">
    <property type="entry name" value="Thiopep_bacteriocin_synth_dom"/>
</dbReference>
<accession>A0A8J7G9K9</accession>
<dbReference type="InterPro" id="IPR006827">
    <property type="entry name" value="Lant_deHydtase_N"/>
</dbReference>
<dbReference type="Pfam" id="PF04738">
    <property type="entry name" value="Lant_dehydr_N"/>
    <property type="match status" value="1"/>
</dbReference>
<comment type="caution">
    <text evidence="3">The sequence shown here is derived from an EMBL/GenBank/DDBJ whole genome shotgun (WGS) entry which is preliminary data.</text>
</comment>
<dbReference type="Pfam" id="PF14028">
    <property type="entry name" value="Lant_dehydr_C"/>
    <property type="match status" value="1"/>
</dbReference>
<gene>
    <name evidence="3" type="ORF">IW245_002487</name>
</gene>
<dbReference type="Proteomes" id="UP000622552">
    <property type="component" value="Unassembled WGS sequence"/>
</dbReference>
<dbReference type="RefSeq" id="WP_197003288.1">
    <property type="nucleotide sequence ID" value="NZ_BONS01000036.1"/>
</dbReference>
<dbReference type="EMBL" id="JADOUF010000001">
    <property type="protein sequence ID" value="MBG6136293.1"/>
    <property type="molecule type" value="Genomic_DNA"/>
</dbReference>
<feature type="domain" description="Thiopeptide-type bacteriocin biosynthesis" evidence="2">
    <location>
        <begin position="756"/>
        <end position="995"/>
    </location>
</feature>
<name>A0A8J7G9K9_9ACTN</name>
<organism evidence="3 4">
    <name type="scientific">Longispora fulva</name>
    <dbReference type="NCBI Taxonomy" id="619741"/>
    <lineage>
        <taxon>Bacteria</taxon>
        <taxon>Bacillati</taxon>
        <taxon>Actinomycetota</taxon>
        <taxon>Actinomycetes</taxon>
        <taxon>Micromonosporales</taxon>
        <taxon>Micromonosporaceae</taxon>
        <taxon>Longispora</taxon>
    </lineage>
</organism>
<sequence length="1013" mass="109302">MSRFRHLATAMVRASAQPEPELGPWPSADHPDRVHRWLIGAWSSDTLRFQVRLASPGLADRLDALSAGTHLDGRDARRAALALARYLVRGGRRATPFGLFAGIGPAAFGPAASVHHSGPPEVRLRPDAVWLADVISRLERAPELRNRLKVGSNNLVAARGDRLVLAWQPHGTVTPVPFSAERSVARTAPVEWCIRRARTPLQFALLVRLLRAEFPTCGEQAAVDLVAGLMGCGMLISQLRVPSTVVDPLGLLLDQLHSVSAEHLDAVAGLVADLQAVWLKLGGVGLSPAFSDAGDMAVVKLMRELAPVEQPLVVDLRLSEQITLPSDIATEVEAAAGVLARLAPHPAGRPEWRAYHQAFLTRYGTGSLVPVTQLVDPVCGLGYPKHFTAPREPASSARDGRLCALAERAVLDGVREICLDDDAVTALSEPVTPSGSPMAHLEVCVEVHAGTVADLNTGQFTLTVAGTSRSAAATRGRFLDLLPEPAGTDTTTELAGLVTLTEGAVPVQVSFPPHATRPDNVLRSRQVLPEIICLAELRSHADTVIGLDDLAVTATGDRLVLVQVSRRRVLEPMVTHAGASHTMPPLGRLLLELPAALACPVKPLDWGAASAMPFRPALRYGRVILSPAAWHLDPTELPGPTSTELEWTARWRVVRRRLRLPDCVRIGHGDQQLRLMLAKAMDRALLRVHLDAADGPVTITEAAGPSSFGWLDSRAAELVVGLTSIHPPAPPPSILTSGPWPPHEPTAPLLPGSRMLSARLLTTPELMDTILTRGLPALLAQWETPPEVWFLRMRHPEPHLRLRVHTADYGTAAMRVGRWAEQLRQHGWIGDLVLDTYRPETHRYGPHACMDTAELLFTADSAAAQAQLDVARQRCVDLRALTAVSMVDLAGAMLGGPAAGREWLIAHPELAADTPTDRTVLRQSLAVASNPDDDLLAEAWTRRRRAAQHYADTLAADGGRLAADSVLPSLLHLHFVRSHLPDPHGEAAVMRLARAVALATARTRTRTRTREAA</sequence>
<evidence type="ECO:0000259" key="2">
    <source>
        <dbReference type="Pfam" id="PF14028"/>
    </source>
</evidence>
<dbReference type="NCBIfam" id="TIGR03891">
    <property type="entry name" value="thiopep_ocin"/>
    <property type="match status" value="1"/>
</dbReference>
<evidence type="ECO:0000313" key="3">
    <source>
        <dbReference type="EMBL" id="MBG6136293.1"/>
    </source>
</evidence>